<accession>A0A0R0A5C6</accession>
<dbReference type="STRING" id="676599.ARC20_13440"/>
<sequence>MQDRLDQLWREGQAHESKADHQAAGEAYAAILALHPQHVPALLRLSRFAQERNAYPQAHQYALRAADAVRLGGSKRLLAYVTLRLLDFAEEAEVASTILGADWRDADVLRQSPSLAQHLWLAGRYEDAQRLLDAVEPQTGAHPLLRFTRGQLAQYLGDMDGAATHYESALALAPHLPDVHWAIAKLRPTGAPARVTRLRRALAATADDHARAQLDYALFHELDAADEREAAWAALVDGAARMHRLHPDALQAVRHARAERLMASDWAPAAQAPAASQPRPIFILGLPRSGTTLLDRMLGNHGWVSSVGERNDLIAAASEGAGQFFPGLCHVEDPLAFLAKQNLPAIGHAYQQRLRRAAPATAAAIDKHPRNLFELPLILGALPQARIVCVRRDPMDVAFSNLKELFQGGAYAYSYDLDTLAAEVRLAQRWMTHWAQRVPAQVHVVDYRALVEDTERTLEGLLAFLELPAWPGLAHPERNAAPVSTASSVQVRSAVHRGALDAWQRYAEPLAPLAARLEDIAR</sequence>
<dbReference type="Gene3D" id="3.40.50.300">
    <property type="entry name" value="P-loop containing nucleotide triphosphate hydrolases"/>
    <property type="match status" value="1"/>
</dbReference>
<dbReference type="PANTHER" id="PTHR12788:SF10">
    <property type="entry name" value="PROTEIN-TYROSINE SULFOTRANSFERASE"/>
    <property type="match status" value="1"/>
</dbReference>
<evidence type="ECO:0008006" key="4">
    <source>
        <dbReference type="Google" id="ProtNLM"/>
    </source>
</evidence>
<evidence type="ECO:0000313" key="2">
    <source>
        <dbReference type="EMBL" id="KRG39865.1"/>
    </source>
</evidence>
<keyword evidence="1" id="KW-0808">Transferase</keyword>
<dbReference type="OrthoDB" id="9766687at2"/>
<dbReference type="RefSeq" id="WP_057648001.1">
    <property type="nucleotide sequence ID" value="NZ_LLXU01000103.1"/>
</dbReference>
<keyword evidence="3" id="KW-1185">Reference proteome</keyword>
<protein>
    <recommendedName>
        <fullName evidence="4">Sulfotransferase</fullName>
    </recommendedName>
</protein>
<evidence type="ECO:0000313" key="3">
    <source>
        <dbReference type="Proteomes" id="UP000051802"/>
    </source>
</evidence>
<gene>
    <name evidence="2" type="ORF">ARC20_13440</name>
</gene>
<dbReference type="InterPro" id="IPR026634">
    <property type="entry name" value="TPST-like"/>
</dbReference>
<dbReference type="Proteomes" id="UP000051802">
    <property type="component" value="Unassembled WGS sequence"/>
</dbReference>
<organism evidence="2 3">
    <name type="scientific">Stenotrophomonas panacihumi</name>
    <dbReference type="NCBI Taxonomy" id="676599"/>
    <lineage>
        <taxon>Bacteria</taxon>
        <taxon>Pseudomonadati</taxon>
        <taxon>Pseudomonadota</taxon>
        <taxon>Gammaproteobacteria</taxon>
        <taxon>Lysobacterales</taxon>
        <taxon>Lysobacteraceae</taxon>
        <taxon>Stenotrophomonas</taxon>
    </lineage>
</organism>
<dbReference type="SUPFAM" id="SSF48452">
    <property type="entry name" value="TPR-like"/>
    <property type="match status" value="1"/>
</dbReference>
<dbReference type="SUPFAM" id="SSF52540">
    <property type="entry name" value="P-loop containing nucleoside triphosphate hydrolases"/>
    <property type="match status" value="1"/>
</dbReference>
<evidence type="ECO:0000256" key="1">
    <source>
        <dbReference type="ARBA" id="ARBA00022679"/>
    </source>
</evidence>
<name>A0A0R0A5C6_9GAMM</name>
<dbReference type="EMBL" id="LLXU01000103">
    <property type="protein sequence ID" value="KRG39865.1"/>
    <property type="molecule type" value="Genomic_DNA"/>
</dbReference>
<reference evidence="2 3" key="1">
    <citation type="submission" date="2015-10" db="EMBL/GenBank/DDBJ databases">
        <title>Genome sequencing and analysis of members of genus Stenotrophomonas.</title>
        <authorList>
            <person name="Patil P.P."/>
            <person name="Midha S."/>
            <person name="Patil P.B."/>
        </authorList>
    </citation>
    <scope>NUCLEOTIDE SEQUENCE [LARGE SCALE GENOMIC DNA]</scope>
    <source>
        <strain evidence="2 3">JCM 16536</strain>
    </source>
</reference>
<dbReference type="SMART" id="SM00028">
    <property type="entry name" value="TPR"/>
    <property type="match status" value="2"/>
</dbReference>
<dbReference type="Pfam" id="PF13469">
    <property type="entry name" value="Sulfotransfer_3"/>
    <property type="match status" value="1"/>
</dbReference>
<dbReference type="AlphaFoldDB" id="A0A0R0A5C6"/>
<dbReference type="PANTHER" id="PTHR12788">
    <property type="entry name" value="PROTEIN-TYROSINE SULFOTRANSFERASE 2"/>
    <property type="match status" value="1"/>
</dbReference>
<comment type="caution">
    <text evidence="2">The sequence shown here is derived from an EMBL/GenBank/DDBJ whole genome shotgun (WGS) entry which is preliminary data.</text>
</comment>
<dbReference type="GO" id="GO:0008476">
    <property type="term" value="F:protein-tyrosine sulfotransferase activity"/>
    <property type="evidence" value="ECO:0007669"/>
    <property type="project" value="InterPro"/>
</dbReference>
<dbReference type="InterPro" id="IPR019734">
    <property type="entry name" value="TPR_rpt"/>
</dbReference>
<dbReference type="InterPro" id="IPR011990">
    <property type="entry name" value="TPR-like_helical_dom_sf"/>
</dbReference>
<proteinExistence type="predicted"/>
<dbReference type="Gene3D" id="1.25.40.10">
    <property type="entry name" value="Tetratricopeptide repeat domain"/>
    <property type="match status" value="1"/>
</dbReference>
<dbReference type="InterPro" id="IPR027417">
    <property type="entry name" value="P-loop_NTPase"/>
</dbReference>